<dbReference type="Gene3D" id="1.20.1440.60">
    <property type="entry name" value="23S rRNA-intervening sequence"/>
    <property type="match status" value="1"/>
</dbReference>
<protein>
    <submittedName>
        <fullName evidence="1">Four helix bundle protein</fullName>
    </submittedName>
</protein>
<dbReference type="Proteomes" id="UP000638462">
    <property type="component" value="Unassembled WGS sequence"/>
</dbReference>
<dbReference type="SUPFAM" id="SSF158446">
    <property type="entry name" value="IVS-encoded protein-like"/>
    <property type="match status" value="1"/>
</dbReference>
<proteinExistence type="predicted"/>
<dbReference type="NCBIfam" id="TIGR02436">
    <property type="entry name" value="four helix bundle protein"/>
    <property type="match status" value="1"/>
</dbReference>
<accession>A0ABQ1TPE3</accession>
<gene>
    <name evidence="1" type="ORF">GCM10008027_26580</name>
</gene>
<dbReference type="RefSeq" id="WP_054563586.1">
    <property type="nucleotide sequence ID" value="NZ_BMIT01000009.1"/>
</dbReference>
<reference evidence="2" key="1">
    <citation type="journal article" date="2019" name="Int. J. Syst. Evol. Microbiol.">
        <title>The Global Catalogue of Microorganisms (GCM) 10K type strain sequencing project: providing services to taxonomists for standard genome sequencing and annotation.</title>
        <authorList>
            <consortium name="The Broad Institute Genomics Platform"/>
            <consortium name="The Broad Institute Genome Sequencing Center for Infectious Disease"/>
            <person name="Wu L."/>
            <person name="Ma J."/>
        </authorList>
    </citation>
    <scope>NUCLEOTIDE SEQUENCE [LARGE SCALE GENOMIC DNA]</scope>
    <source>
        <strain evidence="2">CGMCC 1.15394</strain>
    </source>
</reference>
<evidence type="ECO:0000313" key="2">
    <source>
        <dbReference type="Proteomes" id="UP000638462"/>
    </source>
</evidence>
<sequence>MNFEKLDVWKRAVKLSAEIYKTTSQLNDYAFRSQLTRSGLSVPSNIAEGVCRDSFKEKSRFIDIARASLAEARTQIYIGSEVGYIEREVALSWIAESKELAAMLTSLKNRFDSEI</sequence>
<evidence type="ECO:0000313" key="1">
    <source>
        <dbReference type="EMBL" id="GGF00404.1"/>
    </source>
</evidence>
<dbReference type="PANTHER" id="PTHR38471:SF2">
    <property type="entry name" value="FOUR HELIX BUNDLE PROTEIN"/>
    <property type="match status" value="1"/>
</dbReference>
<dbReference type="PANTHER" id="PTHR38471">
    <property type="entry name" value="FOUR HELIX BUNDLE PROTEIN"/>
    <property type="match status" value="1"/>
</dbReference>
<name>A0ABQ1TPE3_9GAMM</name>
<dbReference type="InterPro" id="IPR036583">
    <property type="entry name" value="23S_rRNA_IVS_sf"/>
</dbReference>
<comment type="caution">
    <text evidence="1">The sequence shown here is derived from an EMBL/GenBank/DDBJ whole genome shotgun (WGS) entry which is preliminary data.</text>
</comment>
<keyword evidence="2" id="KW-1185">Reference proteome</keyword>
<organism evidence="1 2">
    <name type="scientific">Pseudoalteromonas gelatinilytica</name>
    <dbReference type="NCBI Taxonomy" id="1703256"/>
    <lineage>
        <taxon>Bacteria</taxon>
        <taxon>Pseudomonadati</taxon>
        <taxon>Pseudomonadota</taxon>
        <taxon>Gammaproteobacteria</taxon>
        <taxon>Alteromonadales</taxon>
        <taxon>Pseudoalteromonadaceae</taxon>
        <taxon>Pseudoalteromonas</taxon>
    </lineage>
</organism>
<dbReference type="EMBL" id="BMIT01000009">
    <property type="protein sequence ID" value="GGF00404.1"/>
    <property type="molecule type" value="Genomic_DNA"/>
</dbReference>
<dbReference type="Pfam" id="PF05635">
    <property type="entry name" value="23S_rRNA_IVP"/>
    <property type="match status" value="1"/>
</dbReference>
<dbReference type="CDD" id="cd16377">
    <property type="entry name" value="23S_rRNA_IVP_like"/>
    <property type="match status" value="1"/>
</dbReference>
<dbReference type="InterPro" id="IPR012657">
    <property type="entry name" value="23S_rRNA-intervening_sequence"/>
</dbReference>
<dbReference type="NCBIfam" id="NF008912">
    <property type="entry name" value="PRK12275.1-6"/>
    <property type="match status" value="1"/>
</dbReference>